<protein>
    <recommendedName>
        <fullName evidence="4">TetR family transcriptional regulator</fullName>
    </recommendedName>
</protein>
<evidence type="ECO:0000313" key="2">
    <source>
        <dbReference type="EMBL" id="MFE9604534.1"/>
    </source>
</evidence>
<comment type="caution">
    <text evidence="2">The sequence shown here is derived from an EMBL/GenBank/DDBJ whole genome shotgun (WGS) entry which is preliminary data.</text>
</comment>
<evidence type="ECO:0000256" key="1">
    <source>
        <dbReference type="SAM" id="Coils"/>
    </source>
</evidence>
<accession>A0ABW6MEF9</accession>
<dbReference type="RefSeq" id="WP_388113466.1">
    <property type="nucleotide sequence ID" value="NZ_JBIAHM010000016.1"/>
</dbReference>
<keyword evidence="3" id="KW-1185">Reference proteome</keyword>
<sequence length="133" mass="15045">MTLELPTDTQVKQAMDDILAEAVRTGRTATVTAVERRLGLRHATFYRHYQPLITDYFRPKAQVGSQPTATAAGATDAETGRETMKRLRRENTELRKLVNIYAETIRQLTLRASEAEKALEAQAGVTQIRSWRQ</sequence>
<keyword evidence="1" id="KW-0175">Coiled coil</keyword>
<name>A0ABW6MEF9_9ACTN</name>
<dbReference type="Proteomes" id="UP001601303">
    <property type="component" value="Unassembled WGS sequence"/>
</dbReference>
<evidence type="ECO:0008006" key="4">
    <source>
        <dbReference type="Google" id="ProtNLM"/>
    </source>
</evidence>
<organism evidence="2 3">
    <name type="scientific">Streptomyces hokutonensis</name>
    <dbReference type="NCBI Taxonomy" id="1306990"/>
    <lineage>
        <taxon>Bacteria</taxon>
        <taxon>Bacillati</taxon>
        <taxon>Actinomycetota</taxon>
        <taxon>Actinomycetes</taxon>
        <taxon>Kitasatosporales</taxon>
        <taxon>Streptomycetaceae</taxon>
        <taxon>Streptomyces</taxon>
    </lineage>
</organism>
<feature type="coiled-coil region" evidence="1">
    <location>
        <begin position="77"/>
        <end position="104"/>
    </location>
</feature>
<evidence type="ECO:0000313" key="3">
    <source>
        <dbReference type="Proteomes" id="UP001601303"/>
    </source>
</evidence>
<gene>
    <name evidence="2" type="ORF">ACFYNQ_39075</name>
</gene>
<reference evidence="2 3" key="1">
    <citation type="submission" date="2024-10" db="EMBL/GenBank/DDBJ databases">
        <title>The Natural Products Discovery Center: Release of the First 8490 Sequenced Strains for Exploring Actinobacteria Biosynthetic Diversity.</title>
        <authorList>
            <person name="Kalkreuter E."/>
            <person name="Kautsar S.A."/>
            <person name="Yang D."/>
            <person name="Bader C.D."/>
            <person name="Teijaro C.N."/>
            <person name="Fluegel L."/>
            <person name="Davis C.M."/>
            <person name="Simpson J.R."/>
            <person name="Lauterbach L."/>
            <person name="Steele A.D."/>
            <person name="Gui C."/>
            <person name="Meng S."/>
            <person name="Li G."/>
            <person name="Viehrig K."/>
            <person name="Ye F."/>
            <person name="Su P."/>
            <person name="Kiefer A.F."/>
            <person name="Nichols A."/>
            <person name="Cepeda A.J."/>
            <person name="Yan W."/>
            <person name="Fan B."/>
            <person name="Jiang Y."/>
            <person name="Adhikari A."/>
            <person name="Zheng C.-J."/>
            <person name="Schuster L."/>
            <person name="Cowan T.M."/>
            <person name="Smanski M.J."/>
            <person name="Chevrette M.G."/>
            <person name="De Carvalho L.P.S."/>
            <person name="Shen B."/>
        </authorList>
    </citation>
    <scope>NUCLEOTIDE SEQUENCE [LARGE SCALE GENOMIC DNA]</scope>
    <source>
        <strain evidence="2 3">NPDC006488</strain>
    </source>
</reference>
<dbReference type="EMBL" id="JBIAHM010000016">
    <property type="protein sequence ID" value="MFE9604534.1"/>
    <property type="molecule type" value="Genomic_DNA"/>
</dbReference>
<proteinExistence type="predicted"/>